<reference evidence="2 3" key="1">
    <citation type="submission" date="2018-09" db="EMBL/GenBank/DDBJ databases">
        <title>Genomic Encyclopedia of Archaeal and Bacterial Type Strains, Phase II (KMG-II): from individual species to whole genera.</title>
        <authorList>
            <person name="Goeker M."/>
        </authorList>
    </citation>
    <scope>NUCLEOTIDE SEQUENCE [LARGE SCALE GENOMIC DNA]</scope>
    <source>
        <strain evidence="2 3">DSM 13151</strain>
    </source>
</reference>
<dbReference type="InterPro" id="IPR036388">
    <property type="entry name" value="WH-like_DNA-bd_sf"/>
</dbReference>
<evidence type="ECO:0000313" key="3">
    <source>
        <dbReference type="Proteomes" id="UP000283805"/>
    </source>
</evidence>
<dbReference type="Gene3D" id="1.10.10.10">
    <property type="entry name" value="Winged helix-like DNA-binding domain superfamily/Winged helix DNA-binding domain"/>
    <property type="match status" value="1"/>
</dbReference>
<name>A0A419WPX0_9EURY</name>
<comment type="caution">
    <text evidence="2">The sequence shown here is derived from an EMBL/GenBank/DDBJ whole genome shotgun (WGS) entry which is preliminary data.</text>
</comment>
<dbReference type="Proteomes" id="UP000283805">
    <property type="component" value="Unassembled WGS sequence"/>
</dbReference>
<keyword evidence="3" id="KW-1185">Reference proteome</keyword>
<proteinExistence type="predicted"/>
<evidence type="ECO:0000313" key="2">
    <source>
        <dbReference type="EMBL" id="RKD97551.1"/>
    </source>
</evidence>
<dbReference type="InterPro" id="IPR055768">
    <property type="entry name" value="DUF7344"/>
</dbReference>
<dbReference type="AlphaFoldDB" id="A0A419WPX0"/>
<organism evidence="2 3">
    <name type="scientific">Halopiger aswanensis</name>
    <dbReference type="NCBI Taxonomy" id="148449"/>
    <lineage>
        <taxon>Archaea</taxon>
        <taxon>Methanobacteriati</taxon>
        <taxon>Methanobacteriota</taxon>
        <taxon>Stenosarchaea group</taxon>
        <taxon>Halobacteria</taxon>
        <taxon>Halobacteriales</taxon>
        <taxon>Natrialbaceae</taxon>
        <taxon>Halopiger</taxon>
    </lineage>
</organism>
<dbReference type="EMBL" id="RAPO01000001">
    <property type="protein sequence ID" value="RKD97551.1"/>
    <property type="molecule type" value="Genomic_DNA"/>
</dbReference>
<dbReference type="OrthoDB" id="247722at2157"/>
<accession>A0A419WPX0</accession>
<dbReference type="RefSeq" id="WP_120243077.1">
    <property type="nucleotide sequence ID" value="NZ_RAPO01000001.1"/>
</dbReference>
<gene>
    <name evidence="2" type="ORF">ATJ93_0540</name>
</gene>
<evidence type="ECO:0000259" key="1">
    <source>
        <dbReference type="Pfam" id="PF24035"/>
    </source>
</evidence>
<dbReference type="Pfam" id="PF24035">
    <property type="entry name" value="DUF7344"/>
    <property type="match status" value="1"/>
</dbReference>
<sequence length="126" mass="14515">MTGDRDGPDCSPVPDDDRAARIDELLTALADARRRYVLYYLRDERRASLTETARQVAAWDSDRSPTAVRDETLEDIEIQLYHIHLPMLEEADILEYDDRSEQLVFRDPPSLVECCLDQCLDDDLEG</sequence>
<feature type="domain" description="DUF7344" evidence="1">
    <location>
        <begin position="27"/>
        <end position="101"/>
    </location>
</feature>
<protein>
    <recommendedName>
        <fullName evidence="1">DUF7344 domain-containing protein</fullName>
    </recommendedName>
</protein>